<dbReference type="Gene3D" id="3.80.10.10">
    <property type="entry name" value="Ribonuclease Inhibitor"/>
    <property type="match status" value="1"/>
</dbReference>
<accession>A0A4Y7PEP1</accession>
<keyword evidence="2" id="KW-1185">Reference proteome</keyword>
<proteinExistence type="predicted"/>
<protein>
    <submittedName>
        <fullName evidence="1">Uncharacterized protein</fullName>
    </submittedName>
</protein>
<gene>
    <name evidence="1" type="ORF">BD410DRAFT_797537</name>
</gene>
<dbReference type="InterPro" id="IPR032675">
    <property type="entry name" value="LRR_dom_sf"/>
</dbReference>
<reference evidence="1 2" key="1">
    <citation type="submission" date="2018-06" db="EMBL/GenBank/DDBJ databases">
        <title>A transcriptomic atlas of mushroom development highlights an independent origin of complex multicellularity.</title>
        <authorList>
            <consortium name="DOE Joint Genome Institute"/>
            <person name="Krizsan K."/>
            <person name="Almasi E."/>
            <person name="Merenyi Z."/>
            <person name="Sahu N."/>
            <person name="Viragh M."/>
            <person name="Koszo T."/>
            <person name="Mondo S."/>
            <person name="Kiss B."/>
            <person name="Balint B."/>
            <person name="Kues U."/>
            <person name="Barry K."/>
            <person name="Hegedus J.C."/>
            <person name="Henrissat B."/>
            <person name="Johnson J."/>
            <person name="Lipzen A."/>
            <person name="Ohm R."/>
            <person name="Nagy I."/>
            <person name="Pangilinan J."/>
            <person name="Yan J."/>
            <person name="Xiong Y."/>
            <person name="Grigoriev I.V."/>
            <person name="Hibbett D.S."/>
            <person name="Nagy L.G."/>
        </authorList>
    </citation>
    <scope>NUCLEOTIDE SEQUENCE [LARGE SCALE GENOMIC DNA]</scope>
    <source>
        <strain evidence="1 2">SZMC22713</strain>
    </source>
</reference>
<dbReference type="Gene3D" id="1.20.1280.50">
    <property type="match status" value="1"/>
</dbReference>
<dbReference type="VEuPathDB" id="FungiDB:BD410DRAFT_797537"/>
<evidence type="ECO:0000313" key="2">
    <source>
        <dbReference type="Proteomes" id="UP000294933"/>
    </source>
</evidence>
<dbReference type="Proteomes" id="UP000294933">
    <property type="component" value="Unassembled WGS sequence"/>
</dbReference>
<dbReference type="AlphaFoldDB" id="A0A4Y7PEP1"/>
<dbReference type="OrthoDB" id="3016965at2759"/>
<name>A0A4Y7PEP1_9AGAM</name>
<dbReference type="STRING" id="50990.A0A4Y7PEP1"/>
<dbReference type="EMBL" id="ML170485">
    <property type="protein sequence ID" value="TDL13716.1"/>
    <property type="molecule type" value="Genomic_DNA"/>
</dbReference>
<sequence length="437" mass="49634">MTGGAVRVDSITAHPHHHIAPILRIPCEIISGIFGFCLPNDEFPRPSIKSAPMQLSHVCSAWRKLAIQTPRLWSKILLCTGVHDFEHLGWTQTPRYLTTIMFFGSEDMGDTSTNGSFTTTLESHVEALEVWIRRSTPLLLSLHVRYPKLPPVPYSLGVDELPPVFRVIIESAARWKDVRLGLPLDYLSFACRITQENASNLESLYVDNMSIPMSGPVYVHYPRCPPHYVWADTAKTLSHLSVRGRIIYTPPIETSFARLHTLKLEHLALVDVPVILRCCPALEDLTIHFHDLPEEIVYGSRSHHHAKLPRLRDFHLAHTGNSENGDSKLASGGEVGILLDHLELPNLKGFYLWMTIISYERYSNPERPWDYLSRLITRSNCSLNNLELRTPHIETSSIIKCLQLSPDLKYLGILADEDLERQVAQLKPDLQSLRIFQ</sequence>
<organism evidence="1 2">
    <name type="scientific">Rickenella mellea</name>
    <dbReference type="NCBI Taxonomy" id="50990"/>
    <lineage>
        <taxon>Eukaryota</taxon>
        <taxon>Fungi</taxon>
        <taxon>Dikarya</taxon>
        <taxon>Basidiomycota</taxon>
        <taxon>Agaricomycotina</taxon>
        <taxon>Agaricomycetes</taxon>
        <taxon>Hymenochaetales</taxon>
        <taxon>Rickenellaceae</taxon>
        <taxon>Rickenella</taxon>
    </lineage>
</organism>
<dbReference type="SUPFAM" id="SSF52047">
    <property type="entry name" value="RNI-like"/>
    <property type="match status" value="1"/>
</dbReference>
<evidence type="ECO:0000313" key="1">
    <source>
        <dbReference type="EMBL" id="TDL13716.1"/>
    </source>
</evidence>